<dbReference type="AlphaFoldDB" id="A0AAU9I9I6"/>
<protein>
    <submittedName>
        <fullName evidence="2">Uncharacterized protein</fullName>
    </submittedName>
</protein>
<feature type="compositionally biased region" description="Low complexity" evidence="1">
    <location>
        <begin position="208"/>
        <end position="220"/>
    </location>
</feature>
<feature type="region of interest" description="Disordered" evidence="1">
    <location>
        <begin position="203"/>
        <end position="225"/>
    </location>
</feature>
<proteinExistence type="predicted"/>
<accession>A0AAU9I9I6</accession>
<organism evidence="2 3">
    <name type="scientific">Blepharisma stoltei</name>
    <dbReference type="NCBI Taxonomy" id="1481888"/>
    <lineage>
        <taxon>Eukaryota</taxon>
        <taxon>Sar</taxon>
        <taxon>Alveolata</taxon>
        <taxon>Ciliophora</taxon>
        <taxon>Postciliodesmatophora</taxon>
        <taxon>Heterotrichea</taxon>
        <taxon>Heterotrichida</taxon>
        <taxon>Blepharismidae</taxon>
        <taxon>Blepharisma</taxon>
    </lineage>
</organism>
<dbReference type="Proteomes" id="UP001162131">
    <property type="component" value="Unassembled WGS sequence"/>
</dbReference>
<comment type="caution">
    <text evidence="2">The sequence shown here is derived from an EMBL/GenBank/DDBJ whole genome shotgun (WGS) entry which is preliminary data.</text>
</comment>
<sequence>MIFLLFILNLAQAGHPGLFKQSTILTQKLQKSLWDEALNDLDSIQSQFSYTFDDFLQWRERFVQLQESTNEQILRELFGKVGERDLRKELSRCGILKTFDPDIKYIQDVCKAKNSAYQIVKLELGDLADKTKDCSLVVPKFKVSIDTAYDDFLISPLSFLQISKKIDEDEEAVNIVDTEQSELMLQANDEIIEKDKANTAFLDEKQPSDSSSQSPQAASQRKNPMQNIIDLYDKEAENVCKDYKDLTSKLLNLYQSGQLLVNKISF</sequence>
<reference evidence="2" key="1">
    <citation type="submission" date="2021-09" db="EMBL/GenBank/DDBJ databases">
        <authorList>
            <consortium name="AG Swart"/>
            <person name="Singh M."/>
            <person name="Singh A."/>
            <person name="Seah K."/>
            <person name="Emmerich C."/>
        </authorList>
    </citation>
    <scope>NUCLEOTIDE SEQUENCE</scope>
    <source>
        <strain evidence="2">ATCC30299</strain>
    </source>
</reference>
<evidence type="ECO:0000313" key="2">
    <source>
        <dbReference type="EMBL" id="CAG9310595.1"/>
    </source>
</evidence>
<name>A0AAU9I9I6_9CILI</name>
<keyword evidence="3" id="KW-1185">Reference proteome</keyword>
<evidence type="ECO:0000256" key="1">
    <source>
        <dbReference type="SAM" id="MobiDB-lite"/>
    </source>
</evidence>
<gene>
    <name evidence="2" type="ORF">BSTOLATCC_MIC1437</name>
</gene>
<dbReference type="EMBL" id="CAJZBQ010000002">
    <property type="protein sequence ID" value="CAG9310595.1"/>
    <property type="molecule type" value="Genomic_DNA"/>
</dbReference>
<evidence type="ECO:0000313" key="3">
    <source>
        <dbReference type="Proteomes" id="UP001162131"/>
    </source>
</evidence>